<sequence>MDLLNNEELEDSTIKNHLKMSTATQETPRTLIDRPKFKSHYDNYIGGKFVAPVGGEYFDVISPVDGQVFTKVARGKAADIELALDAAHRAFPSWSRTSATERSNILLKVADRIEEKLEYLAAVETIDNGKPVRETINADLALVVDHFQYFAGVIRAEEGSVSELDQHTVSMNIKEPIGIVGQIIPWNFPMLMATWKIAPALAAGCCTVVKPAEQTPASIMILMETIGDLIPDGVLNVVNGFGPEAGKPLAQSPRVDKVAFTGETTTGRLIMQYASENLNPVTMELGGKSPNVFFPSIMDEDDAFLDKCLEGAAMFALNQGEVCTCPSRILVHEKIYDAFMEKVVARVEAIQMGHPLDKNTMMGAQASKDQFEKILNYIDIGKQEGAKVLTGGNAAQLNNGLENGYYVQPTLLEGHNKMRVFQEEIFGPVCSVTSFKDVDDAISISNDTLYGLGAGVWTRDTHEAYQVPRAIKAGRVWVNCYHNYPAHAPFGGFKKSGFGRENHLMMLNHYRQNKNMLISYDKNKLGFF</sequence>
<evidence type="ECO:0000256" key="3">
    <source>
        <dbReference type="PROSITE-ProRule" id="PRU10007"/>
    </source>
</evidence>
<dbReference type="InterPro" id="IPR016163">
    <property type="entry name" value="Ald_DH_C"/>
</dbReference>
<dbReference type="PANTHER" id="PTHR43111:SF1">
    <property type="entry name" value="ALDEHYDE DEHYDROGENASE B-RELATED"/>
    <property type="match status" value="1"/>
</dbReference>
<keyword evidence="2 4" id="KW-0560">Oxidoreductase</keyword>
<dbReference type="InterPro" id="IPR029510">
    <property type="entry name" value="Ald_DH_CS_GLU"/>
</dbReference>
<gene>
    <name evidence="6" type="primary">aldA</name>
    <name evidence="6" type="ORF">GCM10007049_39330</name>
</gene>
<protein>
    <submittedName>
        <fullName evidence="6">Aldehyde dehydrogenase</fullName>
    </submittedName>
</protein>
<name>A0A918QEG4_9BACT</name>
<dbReference type="Gene3D" id="3.40.605.10">
    <property type="entry name" value="Aldehyde Dehydrogenase, Chain A, domain 1"/>
    <property type="match status" value="1"/>
</dbReference>
<dbReference type="PROSITE" id="PS00687">
    <property type="entry name" value="ALDEHYDE_DEHYDR_GLU"/>
    <property type="match status" value="1"/>
</dbReference>
<dbReference type="InterPro" id="IPR016162">
    <property type="entry name" value="Ald_DH_N"/>
</dbReference>
<reference evidence="6" key="2">
    <citation type="submission" date="2020-09" db="EMBL/GenBank/DDBJ databases">
        <authorList>
            <person name="Sun Q."/>
            <person name="Kim S."/>
        </authorList>
    </citation>
    <scope>NUCLEOTIDE SEQUENCE</scope>
    <source>
        <strain evidence="6">KCTC 12368</strain>
    </source>
</reference>
<feature type="active site" evidence="3">
    <location>
        <position position="284"/>
    </location>
</feature>
<comment type="similarity">
    <text evidence="1 4">Belongs to the aldehyde dehydrogenase family.</text>
</comment>
<dbReference type="EMBL" id="BMWX01000013">
    <property type="protein sequence ID" value="GGZ42382.1"/>
    <property type="molecule type" value="Genomic_DNA"/>
</dbReference>
<evidence type="ECO:0000313" key="6">
    <source>
        <dbReference type="EMBL" id="GGZ42382.1"/>
    </source>
</evidence>
<dbReference type="PANTHER" id="PTHR43111">
    <property type="entry name" value="ALDEHYDE DEHYDROGENASE B-RELATED"/>
    <property type="match status" value="1"/>
</dbReference>
<proteinExistence type="inferred from homology"/>
<dbReference type="FunFam" id="3.40.309.10:FF:000012">
    <property type="entry name" value="Betaine aldehyde dehydrogenase"/>
    <property type="match status" value="1"/>
</dbReference>
<dbReference type="PROSITE" id="PS00070">
    <property type="entry name" value="ALDEHYDE_DEHYDR_CYS"/>
    <property type="match status" value="1"/>
</dbReference>
<dbReference type="InterPro" id="IPR016160">
    <property type="entry name" value="Ald_DH_CS_CYS"/>
</dbReference>
<dbReference type="Gene3D" id="3.40.309.10">
    <property type="entry name" value="Aldehyde Dehydrogenase, Chain A, domain 2"/>
    <property type="match status" value="1"/>
</dbReference>
<dbReference type="InterPro" id="IPR016161">
    <property type="entry name" value="Ald_DH/histidinol_DH"/>
</dbReference>
<evidence type="ECO:0000256" key="2">
    <source>
        <dbReference type="ARBA" id="ARBA00023002"/>
    </source>
</evidence>
<dbReference type="GO" id="GO:0004030">
    <property type="term" value="F:aldehyde dehydrogenase [NAD(P)+] activity"/>
    <property type="evidence" value="ECO:0007669"/>
    <property type="project" value="UniProtKB-ARBA"/>
</dbReference>
<dbReference type="AlphaFoldDB" id="A0A918QEG4"/>
<reference evidence="6" key="1">
    <citation type="journal article" date="2014" name="Int. J. Syst. Evol. Microbiol.">
        <title>Complete genome sequence of Corynebacterium casei LMG S-19264T (=DSM 44701T), isolated from a smear-ripened cheese.</title>
        <authorList>
            <consortium name="US DOE Joint Genome Institute (JGI-PGF)"/>
            <person name="Walter F."/>
            <person name="Albersmeier A."/>
            <person name="Kalinowski J."/>
            <person name="Ruckert C."/>
        </authorList>
    </citation>
    <scope>NUCLEOTIDE SEQUENCE</scope>
    <source>
        <strain evidence="6">KCTC 12368</strain>
    </source>
</reference>
<keyword evidence="7" id="KW-1185">Reference proteome</keyword>
<evidence type="ECO:0000313" key="7">
    <source>
        <dbReference type="Proteomes" id="UP000619457"/>
    </source>
</evidence>
<evidence type="ECO:0000256" key="4">
    <source>
        <dbReference type="RuleBase" id="RU003345"/>
    </source>
</evidence>
<evidence type="ECO:0000256" key="1">
    <source>
        <dbReference type="ARBA" id="ARBA00009986"/>
    </source>
</evidence>
<dbReference type="Pfam" id="PF00171">
    <property type="entry name" value="Aldedh"/>
    <property type="match status" value="1"/>
</dbReference>
<dbReference type="CDD" id="cd07559">
    <property type="entry name" value="ALDH_ACDHII_AcoD-like"/>
    <property type="match status" value="1"/>
</dbReference>
<dbReference type="InterPro" id="IPR015590">
    <property type="entry name" value="Aldehyde_DH_dom"/>
</dbReference>
<dbReference type="SUPFAM" id="SSF53720">
    <property type="entry name" value="ALDH-like"/>
    <property type="match status" value="1"/>
</dbReference>
<feature type="domain" description="Aldehyde dehydrogenase" evidence="5">
    <location>
        <begin position="54"/>
        <end position="515"/>
    </location>
</feature>
<dbReference type="FunFam" id="3.40.605.10:FF:000001">
    <property type="entry name" value="Aldehyde dehydrogenase 1"/>
    <property type="match status" value="1"/>
</dbReference>
<dbReference type="Proteomes" id="UP000619457">
    <property type="component" value="Unassembled WGS sequence"/>
</dbReference>
<evidence type="ECO:0000259" key="5">
    <source>
        <dbReference type="Pfam" id="PF00171"/>
    </source>
</evidence>
<accession>A0A918QEG4</accession>
<organism evidence="6 7">
    <name type="scientific">Echinicola pacifica</name>
    <dbReference type="NCBI Taxonomy" id="346377"/>
    <lineage>
        <taxon>Bacteria</taxon>
        <taxon>Pseudomonadati</taxon>
        <taxon>Bacteroidota</taxon>
        <taxon>Cytophagia</taxon>
        <taxon>Cytophagales</taxon>
        <taxon>Cyclobacteriaceae</taxon>
        <taxon>Echinicola</taxon>
    </lineage>
</organism>
<comment type="caution">
    <text evidence="6">The sequence shown here is derived from an EMBL/GenBank/DDBJ whole genome shotgun (WGS) entry which is preliminary data.</text>
</comment>